<evidence type="ECO:0008006" key="3">
    <source>
        <dbReference type="Google" id="ProtNLM"/>
    </source>
</evidence>
<dbReference type="Proteomes" id="UP000294933">
    <property type="component" value="Unassembled WGS sequence"/>
</dbReference>
<sequence length="316" mass="36093">MERAQKIRDICGRFRILVIGRANAGKTTILKVVCDSTEDPEIFNSQGRKIKSTVLTPSEKRGQHNIENEMVFRSNPGFIFHDSLGFEAGDTDELKKVEAFIAQRSEQTKLQDQVHAIWYCIPMDDTRPFTKAEESFFSDCGTGRVPVIAIFTKFDAQDHKAYRALRNEEVPIENAGHQAALRAEQECQPVLNRIYESRYGPKSHVYLRDMHKPKAQCDELMEKTASTLNDEVLKLLFVSTQRNNLKLCIEHALTRDIMREIVRFGKTQTLDKHASNVGSHGMKKDDIFRVHCGVMLWFPHIVVNDSEHNPCGMTIS</sequence>
<dbReference type="InterPro" id="IPR027417">
    <property type="entry name" value="P-loop_NTPase"/>
</dbReference>
<evidence type="ECO:0000313" key="1">
    <source>
        <dbReference type="EMBL" id="TDL22678.1"/>
    </source>
</evidence>
<dbReference type="EMBL" id="ML170174">
    <property type="protein sequence ID" value="TDL22678.1"/>
    <property type="molecule type" value="Genomic_DNA"/>
</dbReference>
<dbReference type="Gene3D" id="3.40.50.300">
    <property type="entry name" value="P-loop containing nucleotide triphosphate hydrolases"/>
    <property type="match status" value="1"/>
</dbReference>
<name>A0A4Y7Q644_9AGAM</name>
<organism evidence="1 2">
    <name type="scientific">Rickenella mellea</name>
    <dbReference type="NCBI Taxonomy" id="50990"/>
    <lineage>
        <taxon>Eukaryota</taxon>
        <taxon>Fungi</taxon>
        <taxon>Dikarya</taxon>
        <taxon>Basidiomycota</taxon>
        <taxon>Agaricomycotina</taxon>
        <taxon>Agaricomycetes</taxon>
        <taxon>Hymenochaetales</taxon>
        <taxon>Rickenellaceae</taxon>
        <taxon>Rickenella</taxon>
    </lineage>
</organism>
<dbReference type="SUPFAM" id="SSF52540">
    <property type="entry name" value="P-loop containing nucleoside triphosphate hydrolases"/>
    <property type="match status" value="1"/>
</dbReference>
<reference evidence="1 2" key="1">
    <citation type="submission" date="2018-06" db="EMBL/GenBank/DDBJ databases">
        <title>A transcriptomic atlas of mushroom development highlights an independent origin of complex multicellularity.</title>
        <authorList>
            <consortium name="DOE Joint Genome Institute"/>
            <person name="Krizsan K."/>
            <person name="Almasi E."/>
            <person name="Merenyi Z."/>
            <person name="Sahu N."/>
            <person name="Viragh M."/>
            <person name="Koszo T."/>
            <person name="Mondo S."/>
            <person name="Kiss B."/>
            <person name="Balint B."/>
            <person name="Kues U."/>
            <person name="Barry K."/>
            <person name="Hegedus J.C."/>
            <person name="Henrissat B."/>
            <person name="Johnson J."/>
            <person name="Lipzen A."/>
            <person name="Ohm R."/>
            <person name="Nagy I."/>
            <person name="Pangilinan J."/>
            <person name="Yan J."/>
            <person name="Xiong Y."/>
            <person name="Grigoriev I.V."/>
            <person name="Hibbett D.S."/>
            <person name="Nagy L.G."/>
        </authorList>
    </citation>
    <scope>NUCLEOTIDE SEQUENCE [LARGE SCALE GENOMIC DNA]</scope>
    <source>
        <strain evidence="1 2">SZMC22713</strain>
    </source>
</reference>
<dbReference type="VEuPathDB" id="FungiDB:BD410DRAFT_788518"/>
<dbReference type="AlphaFoldDB" id="A0A4Y7Q644"/>
<protein>
    <recommendedName>
        <fullName evidence="3">G domain-containing protein</fullName>
    </recommendedName>
</protein>
<dbReference type="OrthoDB" id="59699at2759"/>
<accession>A0A4Y7Q644</accession>
<gene>
    <name evidence="1" type="ORF">BD410DRAFT_788518</name>
</gene>
<keyword evidence="2" id="KW-1185">Reference proteome</keyword>
<proteinExistence type="predicted"/>
<evidence type="ECO:0000313" key="2">
    <source>
        <dbReference type="Proteomes" id="UP000294933"/>
    </source>
</evidence>